<dbReference type="SMART" id="SM00389">
    <property type="entry name" value="HOX"/>
    <property type="match status" value="1"/>
</dbReference>
<keyword evidence="11" id="KW-1185">Reference proteome</keyword>
<keyword evidence="7 8" id="KW-0539">Nucleus</keyword>
<dbReference type="Proteomes" id="UP000026915">
    <property type="component" value="Chromosome 10"/>
</dbReference>
<dbReference type="Gene3D" id="1.10.10.60">
    <property type="entry name" value="Homeodomain-like"/>
    <property type="match status" value="1"/>
</dbReference>
<protein>
    <submittedName>
        <fullName evidence="10">POX family protein, putative</fullName>
    </submittedName>
</protein>
<dbReference type="AlphaFoldDB" id="A0A061FM32"/>
<evidence type="ECO:0000256" key="1">
    <source>
        <dbReference type="ARBA" id="ARBA00004123"/>
    </source>
</evidence>
<dbReference type="Pfam" id="PF05920">
    <property type="entry name" value="Homeobox_KN"/>
    <property type="match status" value="1"/>
</dbReference>
<dbReference type="InterPro" id="IPR009057">
    <property type="entry name" value="Homeodomain-like_sf"/>
</dbReference>
<dbReference type="SMART" id="SM00574">
    <property type="entry name" value="POX"/>
    <property type="match status" value="1"/>
</dbReference>
<dbReference type="PROSITE" id="PS50071">
    <property type="entry name" value="HOMEOBOX_2"/>
    <property type="match status" value="1"/>
</dbReference>
<evidence type="ECO:0000256" key="8">
    <source>
        <dbReference type="PROSITE-ProRule" id="PRU00108"/>
    </source>
</evidence>
<evidence type="ECO:0000256" key="5">
    <source>
        <dbReference type="ARBA" id="ARBA00023155"/>
    </source>
</evidence>
<dbReference type="HOGENOM" id="CLU_011058_3_1_1"/>
<dbReference type="eggNOG" id="KOG0773">
    <property type="taxonomic scope" value="Eukaryota"/>
</dbReference>
<comment type="similarity">
    <text evidence="2">Belongs to the TALE/BELL homeobox family.</text>
</comment>
<evidence type="ECO:0000313" key="10">
    <source>
        <dbReference type="EMBL" id="EOY17983.1"/>
    </source>
</evidence>
<dbReference type="InterPro" id="IPR001356">
    <property type="entry name" value="HD"/>
</dbReference>
<dbReference type="OMA" id="HQMNRSA"/>
<dbReference type="GO" id="GO:0003677">
    <property type="term" value="F:DNA binding"/>
    <property type="evidence" value="ECO:0007669"/>
    <property type="project" value="UniProtKB-UniRule"/>
</dbReference>
<evidence type="ECO:0000313" key="11">
    <source>
        <dbReference type="Proteomes" id="UP000026915"/>
    </source>
</evidence>
<feature type="DNA-binding region" description="Homeobox" evidence="8">
    <location>
        <begin position="304"/>
        <end position="362"/>
    </location>
</feature>
<keyword evidence="3" id="KW-0805">Transcription regulation</keyword>
<accession>A0A061FM32</accession>
<dbReference type="InParanoid" id="A0A061FM32"/>
<evidence type="ECO:0000256" key="6">
    <source>
        <dbReference type="ARBA" id="ARBA00023163"/>
    </source>
</evidence>
<evidence type="ECO:0000256" key="4">
    <source>
        <dbReference type="ARBA" id="ARBA00023125"/>
    </source>
</evidence>
<dbReference type="InterPro" id="IPR050224">
    <property type="entry name" value="TALE_homeobox"/>
</dbReference>
<dbReference type="InterPro" id="IPR008422">
    <property type="entry name" value="KN_HD"/>
</dbReference>
<sequence length="503" mass="56954">MEGSYNQPLHIPQQNRRNRLRVTIGTNQEEEQASQAPLLQLNQPALLCPSSSQPTFMHTFPQSLCSSTMQNPRDVNYQFFDDQGLSLSLSFQHQDNMNLPLNLDAQKSNENSILGGFLKQNCQMRSSVPLGPFTGYASVLKSSRFLTPAQQILDDFCGVDYRVLDFPLESLGDGDVGKDPITCSDKIQHRWKNSRLVLMLDEVYRKYKLYCQQMQSVVASFKCVSGLGNAAPYVCFAFKAIAKHFSCLKSAILNQIRFTDKTADNAVVGKDNNVPSLWTSDQGISNQNPVQNVTFLQHPLWRSQRGLPDQAVAVLKTWLFEHFLHPYPTDSEKLMLARQTGLSRTQVSNWFINARVRLWKPMVEEIHMLELRQSQKPSSEATNQDAKLPSELLVDKLPHFIASQEVENIQNKRPRNNIFYPDEQSKLQKSALAYTSLPSNHHLGVGTSNFCLALSLNQDNNGIDFSTPPMPMNLCHNFNFKTDGELSLKAGFDVERQHHGKNF</sequence>
<proteinExistence type="inferred from homology"/>
<reference evidence="10 11" key="1">
    <citation type="journal article" date="2013" name="Genome Biol.">
        <title>The genome sequence of the most widely cultivated cacao type and its use to identify candidate genes regulating pod color.</title>
        <authorList>
            <person name="Motamayor J.C."/>
            <person name="Mockaitis K."/>
            <person name="Schmutz J."/>
            <person name="Haiminen N."/>
            <person name="Iii D.L."/>
            <person name="Cornejo O."/>
            <person name="Findley S.D."/>
            <person name="Zheng P."/>
            <person name="Utro F."/>
            <person name="Royaert S."/>
            <person name="Saski C."/>
            <person name="Jenkins J."/>
            <person name="Podicheti R."/>
            <person name="Zhao M."/>
            <person name="Scheffler B.E."/>
            <person name="Stack J.C."/>
            <person name="Feltus F.A."/>
            <person name="Mustiga G.M."/>
            <person name="Amores F."/>
            <person name="Phillips W."/>
            <person name="Marelli J.P."/>
            <person name="May G.D."/>
            <person name="Shapiro H."/>
            <person name="Ma J."/>
            <person name="Bustamante C.D."/>
            <person name="Schnell R.J."/>
            <person name="Main D."/>
            <person name="Gilbert D."/>
            <person name="Parida L."/>
            <person name="Kuhn D.N."/>
        </authorList>
    </citation>
    <scope>NUCLEOTIDE SEQUENCE [LARGE SCALE GENOMIC DNA]</scope>
    <source>
        <strain evidence="11">cv. Matina 1-6</strain>
    </source>
</reference>
<dbReference type="Pfam" id="PF07526">
    <property type="entry name" value="POX"/>
    <property type="match status" value="1"/>
</dbReference>
<dbReference type="STRING" id="3641.A0A061FM32"/>
<evidence type="ECO:0000256" key="3">
    <source>
        <dbReference type="ARBA" id="ARBA00023015"/>
    </source>
</evidence>
<dbReference type="Gramene" id="EOY17983">
    <property type="protein sequence ID" value="EOY17983"/>
    <property type="gene ID" value="TCM_042663"/>
</dbReference>
<feature type="domain" description="Homeobox" evidence="9">
    <location>
        <begin position="302"/>
        <end position="361"/>
    </location>
</feature>
<dbReference type="EMBL" id="CM001888">
    <property type="protein sequence ID" value="EOY17983.1"/>
    <property type="molecule type" value="Genomic_DNA"/>
</dbReference>
<dbReference type="CDD" id="cd00086">
    <property type="entry name" value="homeodomain"/>
    <property type="match status" value="1"/>
</dbReference>
<evidence type="ECO:0000259" key="9">
    <source>
        <dbReference type="PROSITE" id="PS50071"/>
    </source>
</evidence>
<keyword evidence="5 8" id="KW-0371">Homeobox</keyword>
<keyword evidence="4 8" id="KW-0238">DNA-binding</keyword>
<gene>
    <name evidence="10" type="ORF">TCM_042663</name>
</gene>
<dbReference type="PANTHER" id="PTHR11850">
    <property type="entry name" value="HOMEOBOX PROTEIN TRANSCRIPTION FACTORS"/>
    <property type="match status" value="1"/>
</dbReference>
<dbReference type="InterPro" id="IPR006563">
    <property type="entry name" value="POX_dom"/>
</dbReference>
<dbReference type="GO" id="GO:0006355">
    <property type="term" value="P:regulation of DNA-templated transcription"/>
    <property type="evidence" value="ECO:0007669"/>
    <property type="project" value="InterPro"/>
</dbReference>
<organism evidence="10 11">
    <name type="scientific">Theobroma cacao</name>
    <name type="common">Cacao</name>
    <name type="synonym">Cocoa</name>
    <dbReference type="NCBI Taxonomy" id="3641"/>
    <lineage>
        <taxon>Eukaryota</taxon>
        <taxon>Viridiplantae</taxon>
        <taxon>Streptophyta</taxon>
        <taxon>Embryophyta</taxon>
        <taxon>Tracheophyta</taxon>
        <taxon>Spermatophyta</taxon>
        <taxon>Magnoliopsida</taxon>
        <taxon>eudicotyledons</taxon>
        <taxon>Gunneridae</taxon>
        <taxon>Pentapetalae</taxon>
        <taxon>rosids</taxon>
        <taxon>malvids</taxon>
        <taxon>Malvales</taxon>
        <taxon>Malvaceae</taxon>
        <taxon>Byttnerioideae</taxon>
        <taxon>Theobroma</taxon>
    </lineage>
</organism>
<dbReference type="SUPFAM" id="SSF46689">
    <property type="entry name" value="Homeodomain-like"/>
    <property type="match status" value="1"/>
</dbReference>
<comment type="subcellular location">
    <subcellularLocation>
        <location evidence="1 8">Nucleus</location>
    </subcellularLocation>
</comment>
<name>A0A061FM32_THECC</name>
<dbReference type="GO" id="GO:0005634">
    <property type="term" value="C:nucleus"/>
    <property type="evidence" value="ECO:0000318"/>
    <property type="project" value="GO_Central"/>
</dbReference>
<evidence type="ECO:0000256" key="7">
    <source>
        <dbReference type="ARBA" id="ARBA00023242"/>
    </source>
</evidence>
<evidence type="ECO:0000256" key="2">
    <source>
        <dbReference type="ARBA" id="ARBA00006454"/>
    </source>
</evidence>
<keyword evidence="6" id="KW-0804">Transcription</keyword>